<name>A0ABQ3IYT4_9GAMM</name>
<dbReference type="Gene3D" id="3.40.50.300">
    <property type="entry name" value="P-loop containing nucleotide triphosphate hydrolases"/>
    <property type="match status" value="2"/>
</dbReference>
<dbReference type="InterPro" id="IPR011890">
    <property type="entry name" value="SMC_prok"/>
</dbReference>
<dbReference type="Proteomes" id="UP000626370">
    <property type="component" value="Unassembled WGS sequence"/>
</dbReference>
<evidence type="ECO:0000256" key="1">
    <source>
        <dbReference type="ARBA" id="ARBA00022490"/>
    </source>
</evidence>
<evidence type="ECO:0000256" key="3">
    <source>
        <dbReference type="ARBA" id="ARBA00022840"/>
    </source>
</evidence>
<feature type="coiled-coil region" evidence="6">
    <location>
        <begin position="479"/>
        <end position="506"/>
    </location>
</feature>
<comment type="domain">
    <text evidence="6">Contains large globular domains required for ATP hydrolysis at each terminus and a third globular domain forming a flexible hinge near the middle of the molecule. These domains are separated by coiled-coil structures.</text>
</comment>
<sequence>MRLKHIKLAGFKSFVDQTKVSFEHDMTAIVGPNGCGKSNIIDAVRWVLGESSAKNLRGDAMTDVIFNGATTRKAVGQASVELVFDNVAGRLENSMADRNEISIRRVVNRDSQNIYYLNGSKCRRRDITDIFLGTGLGPRSYAIIEQGTISRLIESKPQELRIFIEEAAGISKYKERRRDTETRIRHTRENLERLTDIRFELGQQIEHLHQQAEAATRFKSLKAQERKYKAELAFLKWQKFNHQSQEIQNKYTKIAAQVAQHEQQQADQSFGLVAIKQQLKLANEQLQDQQQQKLQLAQKIAAAEQRIKHFQQQQQKIKTDQGLTQQQLANAQAALLAAQTNLKQYREQLNQYQPKHLLAIEKIKEQQEKLEKVSQQQQDIQSEWQTLLRAQNADRAQQLEENKQLQQHKSRIEYLKEQIDTLENRLTQVDQELNQVKNREIIDLSLTKADEELLQTKIVEQKLSLSEQEEQRTQRSIEQGQLQGVIRTIEQNIDDLENQLNQKQAWQETQQNWLLEQNVTLELLSDTFTVSKGWEMAVELVLAEALKANIYTHDNHDWPEGNQEITFPDIIRLMKPLTKQVNTEYTNTLADKVTHKKQNNTALTEILSKVHTAKNYAEALNLLTTLTTQESVICADGTWLGHHFLYKGSLSSEQGFLAQQDKLTQLKSALAQHLMTLEQLRINQQQQIDTITQIKNIIVQDEMQLALIQKQVNEGQQQHALNLQHEQQLLKQQNELIQEKQSFDLLLSKEQQLFAQFMESKGSHTASSSVNKEVSSDTIEQLENENEQLQQQVKQLQQILQGLQQEKHDVEILLEQTKQQYQHGQTNVERYHETITQLNEQQQLNNQLLEDNTAPFIEDEHQLQLWLSQLSTIEEKISELHQQQVLLEQQLEQSEQKQQDQLKQISQLKSQLSQLNLDHESARLKAENAKEQMVELGQQFETIKQNIPANAKENQWQAQLIRLGKDIGALGPINLAAIDEYNSQLTRKNYLDQQDEDLNLAISTLESAIAKIDRESRQKFKATFEQVNLDLQQLFPKVFGGGQAYLTLTGEDLLETGVTIMARPPGKKNSTIHLLSGGEKALTALSLVFAIFRLNPAPFCMLDEVDAPLDDANVGRFCNLVREMSQTVQFVYISHNKIAMEMASHLTGVTMFEAGVSRIVSVDIDEAIAMAEVS</sequence>
<feature type="binding site" evidence="6">
    <location>
        <begin position="32"/>
        <end position="39"/>
    </location>
    <ligand>
        <name>ATP</name>
        <dbReference type="ChEBI" id="CHEBI:30616"/>
    </ligand>
</feature>
<dbReference type="RefSeq" id="WP_189379106.1">
    <property type="nucleotide sequence ID" value="NZ_BNAH01000013.1"/>
</dbReference>
<keyword evidence="4 6" id="KW-0175">Coiled coil</keyword>
<dbReference type="Pfam" id="PF02463">
    <property type="entry name" value="SMC_N"/>
    <property type="match status" value="1"/>
</dbReference>
<protein>
    <recommendedName>
        <fullName evidence="6">Chromosome partition protein Smc</fullName>
    </recommendedName>
</protein>
<keyword evidence="2 6" id="KW-0547">Nucleotide-binding</keyword>
<dbReference type="SUPFAM" id="SSF75553">
    <property type="entry name" value="Smc hinge domain"/>
    <property type="match status" value="1"/>
</dbReference>
<comment type="function">
    <text evidence="6">Required for chromosome condensation and partitioning.</text>
</comment>
<dbReference type="InterPro" id="IPR027417">
    <property type="entry name" value="P-loop_NTPase"/>
</dbReference>
<keyword evidence="9" id="KW-1185">Reference proteome</keyword>
<accession>A0ABQ3IYT4</accession>
<keyword evidence="1 6" id="KW-0963">Cytoplasm</keyword>
<dbReference type="CDD" id="cd03278">
    <property type="entry name" value="ABC_SMC_barmotin"/>
    <property type="match status" value="2"/>
</dbReference>
<evidence type="ECO:0000259" key="7">
    <source>
        <dbReference type="Pfam" id="PF02463"/>
    </source>
</evidence>
<evidence type="ECO:0000313" key="8">
    <source>
        <dbReference type="EMBL" id="GHE98750.1"/>
    </source>
</evidence>
<comment type="subunit">
    <text evidence="6">Homodimer.</text>
</comment>
<dbReference type="SUPFAM" id="SSF52540">
    <property type="entry name" value="P-loop containing nucleoside triphosphate hydrolases"/>
    <property type="match status" value="1"/>
</dbReference>
<feature type="coiled-coil region" evidence="6">
    <location>
        <begin position="870"/>
        <end position="946"/>
    </location>
</feature>
<reference evidence="9" key="1">
    <citation type="journal article" date="2019" name="Int. J. Syst. Evol. Microbiol.">
        <title>The Global Catalogue of Microorganisms (GCM) 10K type strain sequencing project: providing services to taxonomists for standard genome sequencing and annotation.</title>
        <authorList>
            <consortium name="The Broad Institute Genomics Platform"/>
            <consortium name="The Broad Institute Genome Sequencing Center for Infectious Disease"/>
            <person name="Wu L."/>
            <person name="Ma J."/>
        </authorList>
    </citation>
    <scope>NUCLEOTIDE SEQUENCE [LARGE SCALE GENOMIC DNA]</scope>
    <source>
        <strain evidence="9">CGMCC 1.15922</strain>
    </source>
</reference>
<dbReference type="PIRSF" id="PIRSF005719">
    <property type="entry name" value="SMC"/>
    <property type="match status" value="1"/>
</dbReference>
<feature type="coiled-coil region" evidence="6">
    <location>
        <begin position="772"/>
        <end position="820"/>
    </location>
</feature>
<comment type="similarity">
    <text evidence="6">Belongs to the SMC family.</text>
</comment>
<gene>
    <name evidence="6 8" type="primary">smc</name>
    <name evidence="8" type="ORF">GCM10011501_30400</name>
</gene>
<dbReference type="NCBIfam" id="TIGR02168">
    <property type="entry name" value="SMC_prok_B"/>
    <property type="match status" value="1"/>
</dbReference>
<proteinExistence type="inferred from homology"/>
<comment type="subcellular location">
    <subcellularLocation>
        <location evidence="6">Cytoplasm</location>
    </subcellularLocation>
</comment>
<feature type="coiled-coil region" evidence="6">
    <location>
        <begin position="170"/>
        <end position="197"/>
    </location>
</feature>
<evidence type="ECO:0000256" key="6">
    <source>
        <dbReference type="HAMAP-Rule" id="MF_01894"/>
    </source>
</evidence>
<dbReference type="PANTHER" id="PTHR43977">
    <property type="entry name" value="STRUCTURAL MAINTENANCE OF CHROMOSOMES PROTEIN 3"/>
    <property type="match status" value="1"/>
</dbReference>
<dbReference type="InterPro" id="IPR003395">
    <property type="entry name" value="RecF/RecN/SMC_N"/>
</dbReference>
<keyword evidence="3 6" id="KW-0067">ATP-binding</keyword>
<feature type="coiled-coil region" evidence="6">
    <location>
        <begin position="244"/>
        <end position="439"/>
    </location>
</feature>
<evidence type="ECO:0000256" key="4">
    <source>
        <dbReference type="ARBA" id="ARBA00023054"/>
    </source>
</evidence>
<comment type="caution">
    <text evidence="8">The sequence shown here is derived from an EMBL/GenBank/DDBJ whole genome shotgun (WGS) entry which is preliminary data.</text>
</comment>
<dbReference type="InterPro" id="IPR024704">
    <property type="entry name" value="SMC"/>
</dbReference>
<dbReference type="EMBL" id="BNAH01000013">
    <property type="protein sequence ID" value="GHE98750.1"/>
    <property type="molecule type" value="Genomic_DNA"/>
</dbReference>
<dbReference type="InterPro" id="IPR036277">
    <property type="entry name" value="SMC_hinge_sf"/>
</dbReference>
<evidence type="ECO:0000313" key="9">
    <source>
        <dbReference type="Proteomes" id="UP000626370"/>
    </source>
</evidence>
<dbReference type="HAMAP" id="MF_01894">
    <property type="entry name" value="Smc_prok"/>
    <property type="match status" value="1"/>
</dbReference>
<organism evidence="8 9">
    <name type="scientific">Thalassotalea profundi</name>
    <dbReference type="NCBI Taxonomy" id="2036687"/>
    <lineage>
        <taxon>Bacteria</taxon>
        <taxon>Pseudomonadati</taxon>
        <taxon>Pseudomonadota</taxon>
        <taxon>Gammaproteobacteria</taxon>
        <taxon>Alteromonadales</taxon>
        <taxon>Colwelliaceae</taxon>
        <taxon>Thalassotalea</taxon>
    </lineage>
</organism>
<feature type="domain" description="RecF/RecN/SMC N-terminal" evidence="7">
    <location>
        <begin position="3"/>
        <end position="1157"/>
    </location>
</feature>
<keyword evidence="5 6" id="KW-0238">DNA-binding</keyword>
<evidence type="ECO:0000256" key="2">
    <source>
        <dbReference type="ARBA" id="ARBA00022741"/>
    </source>
</evidence>
<evidence type="ECO:0000256" key="5">
    <source>
        <dbReference type="ARBA" id="ARBA00023125"/>
    </source>
</evidence>